<evidence type="ECO:0000313" key="2">
    <source>
        <dbReference type="Proteomes" id="UP000199645"/>
    </source>
</evidence>
<dbReference type="AlphaFoldDB" id="A0A1I2LTV0"/>
<reference evidence="1 2" key="1">
    <citation type="submission" date="2016-10" db="EMBL/GenBank/DDBJ databases">
        <authorList>
            <person name="de Groot N.N."/>
        </authorList>
    </citation>
    <scope>NUCLEOTIDE SEQUENCE [LARGE SCALE GENOMIC DNA]</scope>
    <source>
        <strain evidence="1 2">DSM 43019</strain>
    </source>
</reference>
<evidence type="ECO:0000313" key="1">
    <source>
        <dbReference type="EMBL" id="SFF80887.1"/>
    </source>
</evidence>
<dbReference type="Proteomes" id="UP000199645">
    <property type="component" value="Unassembled WGS sequence"/>
</dbReference>
<protein>
    <recommendedName>
        <fullName evidence="3">Antitoxin of type II TA system, VapB</fullName>
    </recommendedName>
</protein>
<proteinExistence type="predicted"/>
<dbReference type="STRING" id="35752.SAMN05421541_12328"/>
<accession>A0A1I2LTV0</accession>
<evidence type="ECO:0008006" key="3">
    <source>
        <dbReference type="Google" id="ProtNLM"/>
    </source>
</evidence>
<name>A0A1I2LTV0_9ACTN</name>
<gene>
    <name evidence="1" type="ORF">SAMN05421541_12328</name>
</gene>
<keyword evidence="2" id="KW-1185">Reference proteome</keyword>
<dbReference type="OrthoDB" id="4563074at2"/>
<sequence length="70" mass="7781">MREGSIVEIDEEAFADAAALLGTSGWSDTINAALWEIGKIRRRLAAFELLGEMGAAGDFDEFLDKRSYRR</sequence>
<dbReference type="EMBL" id="FONV01000023">
    <property type="protein sequence ID" value="SFF80887.1"/>
    <property type="molecule type" value="Genomic_DNA"/>
</dbReference>
<organism evidence="1 2">
    <name type="scientific">Actinoplanes philippinensis</name>
    <dbReference type="NCBI Taxonomy" id="35752"/>
    <lineage>
        <taxon>Bacteria</taxon>
        <taxon>Bacillati</taxon>
        <taxon>Actinomycetota</taxon>
        <taxon>Actinomycetes</taxon>
        <taxon>Micromonosporales</taxon>
        <taxon>Micromonosporaceae</taxon>
        <taxon>Actinoplanes</taxon>
    </lineage>
</organism>